<feature type="coiled-coil region" evidence="1">
    <location>
        <begin position="582"/>
        <end position="751"/>
    </location>
</feature>
<reference evidence="4" key="1">
    <citation type="submission" date="2005-07" db="EMBL/GenBank/DDBJ databases">
        <title>Complete sequence of Thermobifida fusca YX.</title>
        <authorList>
            <consortium name="US DOE Joint Genome Institute"/>
            <person name="Copeland A."/>
            <person name="Lucas S."/>
            <person name="Lapidus A."/>
            <person name="Barry K."/>
            <person name="Detter J.C."/>
            <person name="Glavina T."/>
            <person name="Hammon N."/>
            <person name="Israni S."/>
            <person name="Pitluck S."/>
            <person name="Di Bartolo G."/>
            <person name="Chain P."/>
            <person name="Schmutz J."/>
            <person name="Larimer F."/>
            <person name="Land M."/>
            <person name="Lykidis A."/>
            <person name="Richardson P."/>
        </authorList>
    </citation>
    <scope>NUCLEOTIDE SEQUENCE</scope>
    <source>
        <strain evidence="4">YX</strain>
    </source>
</reference>
<dbReference type="HOGENOM" id="CLU_006135_0_0_11"/>
<feature type="coiled-coil region" evidence="1">
    <location>
        <begin position="273"/>
        <end position="354"/>
    </location>
</feature>
<dbReference type="eggNOG" id="COG4717">
    <property type="taxonomic scope" value="Bacteria"/>
</dbReference>
<feature type="coiled-coil region" evidence="1">
    <location>
        <begin position="180"/>
        <end position="231"/>
    </location>
</feature>
<dbReference type="OrthoDB" id="3177877at2"/>
<dbReference type="eggNOG" id="COG0419">
    <property type="taxonomic scope" value="Bacteria"/>
</dbReference>
<feature type="region of interest" description="Disordered" evidence="2">
    <location>
        <begin position="396"/>
        <end position="418"/>
    </location>
</feature>
<sequence length="1167" mass="129921">MRIERLDLLAFGPFTDLSLPLGAPGVHIVYGPNEAGKSTALRALHDLFYKIPKQTPYDFVHDKPDMKLRAVVRSDDGRVVEFVRHKRDKNSLTDPRGNPLDESVVQRLLGGVSSSTFLSMFALTLEELERGGESLLEGGGDVGEALLSARAYPQLRALVERLRKQRDALFRPQGRRGPTINKELGEYQDLNRRIGEAQLRIADYRRRLAAVAEQRQREKDLDQKLASLREEQKRWTALQQALPALHTRAQQVRRIAELEAEGPLAPLDFADRLPRLEEQSRAAEETLADSTAELAAKQEELDRLVVDARLLDAAPEVERLARSRERIEADEERLAALERQAARLREEAREILQEVRPDPAGADGPAVPAVDQATRNRVRELADAYADLLPRVEEARGEVAQQRRRHTAEQERLDALPDPGDSAALAAALDALPATLFDEMTAAADTVHETAAALERIARDAGWDPADCAALAAAHAPLRDQVVAYRRRADEHAQTQRRADEECAQVRAELTRERLRLAELTQDETVPTEEALAEARRQRDALWQRVRDGSDAEAADAYERAVRDADELADRALAGAQRIAERQQARQQITVLEHRLALAEREAAAARAAGEELAAQWQALWPDPLLPAPDVDAAETVLDRLAELRRRQEEHTAACRKLADRRERAAAHADQLRRALRDAGAEVPEAAEDADVEAVVRELRERAAAERARREQAAQERADQERTVQEAKRSLVEAEAKLDAVTERLRAWEEEWRTVVASVPVSGDRLPKEVLHDLDQCAEAASRLAEADQRAAEAEELREQIAAFHDRVGAVLEACGLPVPDSAAQRHAALDALRHRVAENSAQEQRRQALSEEVEALRGKARSAQARLEAVEAECAQMCQETGVDSVAELRAAIDRAQQVRELRHDVALVERSLAESWPGGVAEAEQAAAGVDREELAGRLAELGQEIAAAEEEHRAAVRDLAEAERELGEADGSALAAQAAQEREEVLARIAQNAETHTRLVLAHTLLLRCIEEYRQAHQGPLLRRAEELFRQLTVGRFRELQTETADDGTTVLRVRRATGKLVDMGALSEGTRHQLYLALRLATVEHYAAEHQSMPFVLDDVFMTFDDERAAAGLRVLESVADRVQPVVLTHHAHLAELARDVLPEDRVHVHRLPRFTHAERVTV</sequence>
<feature type="coiled-coil region" evidence="1">
    <location>
        <begin position="934"/>
        <end position="968"/>
    </location>
</feature>
<evidence type="ECO:0000256" key="2">
    <source>
        <dbReference type="SAM" id="MobiDB-lite"/>
    </source>
</evidence>
<evidence type="ECO:0000313" key="4">
    <source>
        <dbReference type="EMBL" id="AAZ55037.1"/>
    </source>
</evidence>
<dbReference type="EMBL" id="CP000088">
    <property type="protein sequence ID" value="AAZ55037.1"/>
    <property type="molecule type" value="Genomic_DNA"/>
</dbReference>
<dbReference type="Gene3D" id="3.40.50.300">
    <property type="entry name" value="P-loop containing nucleotide triphosphate hydrolases"/>
    <property type="match status" value="2"/>
</dbReference>
<dbReference type="InterPro" id="IPR027417">
    <property type="entry name" value="P-loop_NTPase"/>
</dbReference>
<dbReference type="InterPro" id="IPR038734">
    <property type="entry name" value="YhaN_AAA"/>
</dbReference>
<evidence type="ECO:0000256" key="1">
    <source>
        <dbReference type="SAM" id="Coils"/>
    </source>
</evidence>
<dbReference type="KEGG" id="tfu:Tfu_0999"/>
<dbReference type="STRING" id="269800.Tfu_0999"/>
<keyword evidence="1" id="KW-0175">Coiled coil</keyword>
<feature type="coiled-coil region" evidence="1">
    <location>
        <begin position="840"/>
        <end position="881"/>
    </location>
</feature>
<organism evidence="4">
    <name type="scientific">Thermobifida fusca (strain YX)</name>
    <dbReference type="NCBI Taxonomy" id="269800"/>
    <lineage>
        <taxon>Bacteria</taxon>
        <taxon>Bacillati</taxon>
        <taxon>Actinomycetota</taxon>
        <taxon>Actinomycetes</taxon>
        <taxon>Streptosporangiales</taxon>
        <taxon>Nocardiopsidaceae</taxon>
        <taxon>Thermobifida</taxon>
    </lineage>
</organism>
<protein>
    <recommendedName>
        <fullName evidence="3">YhaN AAA domain-containing protein</fullName>
    </recommendedName>
</protein>
<dbReference type="PANTHER" id="PTHR41259">
    <property type="entry name" value="DOUBLE-STRAND BREAK REPAIR RAD50 ATPASE, PUTATIVE-RELATED"/>
    <property type="match status" value="1"/>
</dbReference>
<dbReference type="RefSeq" id="WP_011291446.1">
    <property type="nucleotide sequence ID" value="NC_007333.1"/>
</dbReference>
<feature type="domain" description="YhaN AAA" evidence="3">
    <location>
        <begin position="1"/>
        <end position="203"/>
    </location>
</feature>
<proteinExistence type="predicted"/>
<gene>
    <name evidence="4" type="ordered locus">Tfu_0999</name>
</gene>
<name>Q47R80_THEFY</name>
<dbReference type="AlphaFoldDB" id="Q47R80"/>
<dbReference type="PANTHER" id="PTHR41259:SF1">
    <property type="entry name" value="DOUBLE-STRAND BREAK REPAIR RAD50 ATPASE, PUTATIVE-RELATED"/>
    <property type="match status" value="1"/>
</dbReference>
<accession>Q47R80</accession>
<dbReference type="Pfam" id="PF13514">
    <property type="entry name" value="AAA_27"/>
    <property type="match status" value="1"/>
</dbReference>
<dbReference type="SUPFAM" id="SSF52540">
    <property type="entry name" value="P-loop containing nucleoside triphosphate hydrolases"/>
    <property type="match status" value="1"/>
</dbReference>
<evidence type="ECO:0000259" key="3">
    <source>
        <dbReference type="Pfam" id="PF13514"/>
    </source>
</evidence>